<feature type="transmembrane region" description="Helical" evidence="1">
    <location>
        <begin position="215"/>
        <end position="238"/>
    </location>
</feature>
<keyword evidence="1" id="KW-1133">Transmembrane helix</keyword>
<dbReference type="Proteomes" id="UP000663827">
    <property type="component" value="Unassembled WGS sequence"/>
</dbReference>
<feature type="transmembrane region" description="Helical" evidence="1">
    <location>
        <begin position="244"/>
        <end position="265"/>
    </location>
</feature>
<feature type="transmembrane region" description="Helical" evidence="1">
    <location>
        <begin position="150"/>
        <end position="174"/>
    </location>
</feature>
<organism evidence="2 3">
    <name type="scientific">Rhizoctonia solani</name>
    <dbReference type="NCBI Taxonomy" id="456999"/>
    <lineage>
        <taxon>Eukaryota</taxon>
        <taxon>Fungi</taxon>
        <taxon>Dikarya</taxon>
        <taxon>Basidiomycota</taxon>
        <taxon>Agaricomycotina</taxon>
        <taxon>Agaricomycetes</taxon>
        <taxon>Cantharellales</taxon>
        <taxon>Ceratobasidiaceae</taxon>
        <taxon>Rhizoctonia</taxon>
    </lineage>
</organism>
<sequence>MTSEGSTSPFTKTECKSYLYSLNQAAESGHMLYLNWSIAEHIEINLLTVHSRNVNLYGQYGARLDRTATVEGRRHPPRSEGYMYKSVLLGGGPVIHLNRLENLWVDRIIYTHHWRGLINDLVDEWSTAVAGAGVMWASNMVFVASPSVDIITKTICGISAIAAGGTGVFTLHMIREHRSLGKYAAHAANYFQLYESHATGLQGLSIKYSVPWAGVIWSFGITCVTLVFYLLSSFLVLAGAHMHVLVTAFLVAGAYVYARGVNLFLHDIRKVLHRVGIVNAPPPPTTPVARSFQANAPGNMPENIEEFALPPPVYELGNN</sequence>
<dbReference type="AlphaFoldDB" id="A0A8H3E3F6"/>
<keyword evidence="1" id="KW-0812">Transmembrane</keyword>
<dbReference type="EMBL" id="CAJNJQ010003239">
    <property type="protein sequence ID" value="CAE7194562.1"/>
    <property type="molecule type" value="Genomic_DNA"/>
</dbReference>
<name>A0A8H3E3F6_9AGAM</name>
<evidence type="ECO:0000313" key="2">
    <source>
        <dbReference type="EMBL" id="CAE7194562.1"/>
    </source>
</evidence>
<evidence type="ECO:0000256" key="1">
    <source>
        <dbReference type="SAM" id="Phobius"/>
    </source>
</evidence>
<protein>
    <submittedName>
        <fullName evidence="2">Uncharacterized protein</fullName>
    </submittedName>
</protein>
<accession>A0A8H3E3F6</accession>
<evidence type="ECO:0000313" key="3">
    <source>
        <dbReference type="Proteomes" id="UP000663827"/>
    </source>
</evidence>
<proteinExistence type="predicted"/>
<comment type="caution">
    <text evidence="2">The sequence shown here is derived from an EMBL/GenBank/DDBJ whole genome shotgun (WGS) entry which is preliminary data.</text>
</comment>
<gene>
    <name evidence="2" type="ORF">RDB_LOCUS131556</name>
</gene>
<keyword evidence="1" id="KW-0472">Membrane</keyword>
<reference evidence="2" key="1">
    <citation type="submission" date="2021-01" db="EMBL/GenBank/DDBJ databases">
        <authorList>
            <person name="Kaushik A."/>
        </authorList>
    </citation>
    <scope>NUCLEOTIDE SEQUENCE</scope>
    <source>
        <strain evidence="2">AG5</strain>
    </source>
</reference>